<dbReference type="OrthoDB" id="4284922at2"/>
<dbReference type="PANTHER" id="PTHR35526">
    <property type="entry name" value="ANTI-SIGMA-F FACTOR RSBW-RELATED"/>
    <property type="match status" value="1"/>
</dbReference>
<dbReference type="InterPro" id="IPR036890">
    <property type="entry name" value="HATPase_C_sf"/>
</dbReference>
<dbReference type="InterPro" id="IPR050267">
    <property type="entry name" value="Anti-sigma-factor_SerPK"/>
</dbReference>
<dbReference type="CDD" id="cd16936">
    <property type="entry name" value="HATPase_RsbW-like"/>
    <property type="match status" value="1"/>
</dbReference>
<dbReference type="GO" id="GO:0004674">
    <property type="term" value="F:protein serine/threonine kinase activity"/>
    <property type="evidence" value="ECO:0007669"/>
    <property type="project" value="UniProtKB-KW"/>
</dbReference>
<comment type="caution">
    <text evidence="3">The sequence shown here is derived from an EMBL/GenBank/DDBJ whole genome shotgun (WGS) entry which is preliminary data.</text>
</comment>
<dbReference type="PANTHER" id="PTHR35526:SF3">
    <property type="entry name" value="ANTI-SIGMA-F FACTOR RSBW"/>
    <property type="match status" value="1"/>
</dbReference>
<keyword evidence="4" id="KW-1185">Reference proteome</keyword>
<reference evidence="3 4" key="1">
    <citation type="submission" date="2018-11" db="EMBL/GenBank/DDBJ databases">
        <title>The genome draft of YIM 96095.</title>
        <authorList>
            <person name="Tang S.-K."/>
            <person name="Chunyu W.-X."/>
            <person name="Feng Y.-Z."/>
        </authorList>
    </citation>
    <scope>NUCLEOTIDE SEQUENCE [LARGE SCALE GENOMIC DNA]</scope>
    <source>
        <strain evidence="3 4">YIM 96095</strain>
    </source>
</reference>
<evidence type="ECO:0000256" key="1">
    <source>
        <dbReference type="ARBA" id="ARBA00022527"/>
    </source>
</evidence>
<dbReference type="RefSeq" id="WP_123201491.1">
    <property type="nucleotide sequence ID" value="NZ_RJMB01000011.1"/>
</dbReference>
<accession>A0A3N0E961</accession>
<protein>
    <submittedName>
        <fullName evidence="3">ATP-binding protein</fullName>
    </submittedName>
</protein>
<keyword evidence="3" id="KW-0067">ATP-binding</keyword>
<dbReference type="Pfam" id="PF13581">
    <property type="entry name" value="HATPase_c_2"/>
    <property type="match status" value="1"/>
</dbReference>
<dbReference type="Proteomes" id="UP000269198">
    <property type="component" value="Unassembled WGS sequence"/>
</dbReference>
<keyword evidence="3" id="KW-0547">Nucleotide-binding</keyword>
<evidence type="ECO:0000259" key="2">
    <source>
        <dbReference type="Pfam" id="PF13581"/>
    </source>
</evidence>
<keyword evidence="1" id="KW-0723">Serine/threonine-protein kinase</keyword>
<dbReference type="EMBL" id="RJMB01000011">
    <property type="protein sequence ID" value="RNL84320.1"/>
    <property type="molecule type" value="Genomic_DNA"/>
</dbReference>
<proteinExistence type="predicted"/>
<evidence type="ECO:0000313" key="4">
    <source>
        <dbReference type="Proteomes" id="UP000269198"/>
    </source>
</evidence>
<name>A0A3N0E961_9ACTN</name>
<keyword evidence="1" id="KW-0418">Kinase</keyword>
<organism evidence="3 4">
    <name type="scientific">Halostreptopolyspora alba</name>
    <dbReference type="NCBI Taxonomy" id="2487137"/>
    <lineage>
        <taxon>Bacteria</taxon>
        <taxon>Bacillati</taxon>
        <taxon>Actinomycetota</taxon>
        <taxon>Actinomycetes</taxon>
        <taxon>Streptosporangiales</taxon>
        <taxon>Nocardiopsidaceae</taxon>
        <taxon>Halostreptopolyspora</taxon>
    </lineage>
</organism>
<dbReference type="InterPro" id="IPR003594">
    <property type="entry name" value="HATPase_dom"/>
</dbReference>
<dbReference type="Gene3D" id="3.30.565.10">
    <property type="entry name" value="Histidine kinase-like ATPase, C-terminal domain"/>
    <property type="match status" value="1"/>
</dbReference>
<dbReference type="AlphaFoldDB" id="A0A3N0E961"/>
<evidence type="ECO:0000313" key="3">
    <source>
        <dbReference type="EMBL" id="RNL84320.1"/>
    </source>
</evidence>
<dbReference type="SUPFAM" id="SSF55874">
    <property type="entry name" value="ATPase domain of HSP90 chaperone/DNA topoisomerase II/histidine kinase"/>
    <property type="match status" value="1"/>
</dbReference>
<sequence>MSAHINQVARTETAHCRWFPGATTELRRLRTFVANHLDGCPQTPEAVLLADELATNVLEHTPSHHWSIGFLVSIWHIPDRQVRITVRDAGATMTAPHVTTPHLDAEHGRGLILVDTLATRWGTCTSWFGRETWFHLHCD</sequence>
<keyword evidence="1" id="KW-0808">Transferase</keyword>
<feature type="domain" description="Histidine kinase/HSP90-like ATPase" evidence="2">
    <location>
        <begin position="22"/>
        <end position="119"/>
    </location>
</feature>
<gene>
    <name evidence="3" type="ORF">EFW17_12225</name>
</gene>
<dbReference type="GO" id="GO:0005524">
    <property type="term" value="F:ATP binding"/>
    <property type="evidence" value="ECO:0007669"/>
    <property type="project" value="UniProtKB-KW"/>
</dbReference>